<dbReference type="Proteomes" id="UP000009170">
    <property type="component" value="Unassembled WGS sequence"/>
</dbReference>
<feature type="transmembrane region" description="Helical" evidence="6">
    <location>
        <begin position="128"/>
        <end position="148"/>
    </location>
</feature>
<accession>A0A090LYV6</accession>
<reference evidence="8" key="1">
    <citation type="journal article" date="2006" name="Proc. Natl. Acad. Sci. U.S.A.">
        <title>Genome analysis of the smallest free-living eukaryote Ostreococcus tauri unveils many unique features.</title>
        <authorList>
            <person name="Derelle E."/>
            <person name="Ferraz C."/>
            <person name="Rombauts S."/>
            <person name="Rouze P."/>
            <person name="Worden A.Z."/>
            <person name="Robbens S."/>
            <person name="Partensky F."/>
            <person name="Degroeve S."/>
            <person name="Echeynie S."/>
            <person name="Cooke R."/>
            <person name="Saeys Y."/>
            <person name="Wuyts J."/>
            <person name="Jabbari K."/>
            <person name="Bowler C."/>
            <person name="Panaud O."/>
            <person name="Piegu B."/>
            <person name="Ball S.G."/>
            <person name="Ral J.-P."/>
            <person name="Bouget F.-Y."/>
            <person name="Piganeau G."/>
            <person name="De Baets B."/>
            <person name="Picard A."/>
            <person name="Delseny M."/>
            <person name="Demaille J."/>
            <person name="Van de Peer Y."/>
            <person name="Moreau H."/>
        </authorList>
    </citation>
    <scope>NUCLEOTIDE SEQUENCE [LARGE SCALE GENOMIC DNA]</scope>
    <source>
        <strain evidence="8">OTTH 0595 / CCAP 157/2 / RCC745</strain>
    </source>
</reference>
<feature type="transmembrane region" description="Helical" evidence="6">
    <location>
        <begin position="179"/>
        <end position="197"/>
    </location>
</feature>
<evidence type="ECO:0000313" key="8">
    <source>
        <dbReference type="Proteomes" id="UP000009170"/>
    </source>
</evidence>
<keyword evidence="8" id="KW-1185">Reference proteome</keyword>
<evidence type="ECO:0000256" key="3">
    <source>
        <dbReference type="ARBA" id="ARBA00022692"/>
    </source>
</evidence>
<comment type="caution">
    <text evidence="7">The sequence shown here is derived from an EMBL/GenBank/DDBJ whole genome shotgun (WGS) entry which is preliminary data.</text>
</comment>
<evidence type="ECO:0000256" key="2">
    <source>
        <dbReference type="ARBA" id="ARBA00005587"/>
    </source>
</evidence>
<keyword evidence="5 6" id="KW-0472">Membrane</keyword>
<gene>
    <name evidence="7" type="ORF">OT_ostta03g02440</name>
</gene>
<dbReference type="Pfam" id="PF01184">
    <property type="entry name" value="Gpr1_Fun34_YaaH"/>
    <property type="match status" value="1"/>
</dbReference>
<dbReference type="AlphaFoldDB" id="A0A090LYV6"/>
<dbReference type="GO" id="GO:0071422">
    <property type="term" value="P:succinate transmembrane transport"/>
    <property type="evidence" value="ECO:0007669"/>
    <property type="project" value="TreeGrafter"/>
</dbReference>
<protein>
    <submittedName>
        <fullName evidence="7">GPR1/FUN34/yaaH</fullName>
    </submittedName>
</protein>
<dbReference type="GeneID" id="9833798"/>
<feature type="transmembrane region" description="Helical" evidence="6">
    <location>
        <begin position="155"/>
        <end position="173"/>
    </location>
</feature>
<dbReference type="PANTHER" id="PTHR30178:SF3">
    <property type="entry name" value="SUCCINATE-ACETATE_PROTON SYMPORTER SATP"/>
    <property type="match status" value="1"/>
</dbReference>
<proteinExistence type="inferred from homology"/>
<dbReference type="NCBIfam" id="NF038013">
    <property type="entry name" value="AceTr_1"/>
    <property type="match status" value="1"/>
</dbReference>
<evidence type="ECO:0000256" key="4">
    <source>
        <dbReference type="ARBA" id="ARBA00022989"/>
    </source>
</evidence>
<dbReference type="EMBL" id="CAID01000003">
    <property type="protein sequence ID" value="CEF97111.1"/>
    <property type="molecule type" value="Genomic_DNA"/>
</dbReference>
<feature type="transmembrane region" description="Helical" evidence="6">
    <location>
        <begin position="90"/>
        <end position="108"/>
    </location>
</feature>
<organism evidence="7 8">
    <name type="scientific">Ostreococcus tauri</name>
    <name type="common">Marine green alga</name>
    <dbReference type="NCBI Taxonomy" id="70448"/>
    <lineage>
        <taxon>Eukaryota</taxon>
        <taxon>Viridiplantae</taxon>
        <taxon>Chlorophyta</taxon>
        <taxon>Mamiellophyceae</taxon>
        <taxon>Mamiellales</taxon>
        <taxon>Bathycoccaceae</taxon>
        <taxon>Ostreococcus</taxon>
    </lineage>
</organism>
<sequence>MESSANMSNIDKRLRMLERDLARGSKTQIANMSTLGLWAFALTTALLQFRELDIGATVPGATGLTIGFAFGFGGLVQLLAGILSALRGNMFQATAFSSFGGFWLSWASWELIVRSDEVGLVFDKEAEIGMLMMWALLTLVLFLCSFNTNVVVSSLFFTLATLFFLLAGAKYSGSNELKLAASLWGVFVAAIAFYAGAGELMNDQYGRTCIPLGSYEHTHTDRSFNEPRVTLLPK</sequence>
<dbReference type="OrthoDB" id="505682at2759"/>
<dbReference type="STRING" id="70448.A0A090LYV6"/>
<keyword evidence="3 6" id="KW-0812">Transmembrane</keyword>
<dbReference type="InterPro" id="IPR000791">
    <property type="entry name" value="Gpr1/Fun34/SatP-like"/>
</dbReference>
<dbReference type="InterPro" id="IPR047623">
    <property type="entry name" value="SatP"/>
</dbReference>
<dbReference type="GO" id="GO:0005886">
    <property type="term" value="C:plasma membrane"/>
    <property type="evidence" value="ECO:0007669"/>
    <property type="project" value="TreeGrafter"/>
</dbReference>
<reference evidence="7 8" key="2">
    <citation type="journal article" date="2014" name="BMC Genomics">
        <title>An improved genome of the model marine alga Ostreococcus tauri unfolds by assessing Illumina de novo assemblies.</title>
        <authorList>
            <person name="Blanc-Mathieu R."/>
            <person name="Verhelst B."/>
            <person name="Derelle E."/>
            <person name="Rombauts S."/>
            <person name="Bouget F.Y."/>
            <person name="Carre I."/>
            <person name="Chateau A."/>
            <person name="Eyre-Walker A."/>
            <person name="Grimsley N."/>
            <person name="Moreau H."/>
            <person name="Piegu B."/>
            <person name="Rivals E."/>
            <person name="Schackwitz W."/>
            <person name="Van de Peer Y."/>
            <person name="Piganeau G."/>
        </authorList>
    </citation>
    <scope>NUCLEOTIDE SEQUENCE [LARGE SCALE GENOMIC DNA]</scope>
    <source>
        <strain evidence="8">OTTH 0595 / CCAP 157/2 / RCC745</strain>
    </source>
</reference>
<dbReference type="InParanoid" id="A0A090LYV6"/>
<comment type="similarity">
    <text evidence="2">Belongs to the acetate uptake transporter (AceTr) (TC 2.A.96) family.</text>
</comment>
<evidence type="ECO:0000256" key="6">
    <source>
        <dbReference type="SAM" id="Phobius"/>
    </source>
</evidence>
<evidence type="ECO:0000256" key="1">
    <source>
        <dbReference type="ARBA" id="ARBA00004141"/>
    </source>
</evidence>
<dbReference type="RefSeq" id="XP_003078157.2">
    <property type="nucleotide sequence ID" value="XM_003078109.2"/>
</dbReference>
<feature type="transmembrane region" description="Helical" evidence="6">
    <location>
        <begin position="29"/>
        <end position="49"/>
    </location>
</feature>
<feature type="transmembrane region" description="Helical" evidence="6">
    <location>
        <begin position="61"/>
        <end position="83"/>
    </location>
</feature>
<dbReference type="PANTHER" id="PTHR30178">
    <property type="entry name" value="INNER MEMBRANE PROTEIN YAAH"/>
    <property type="match status" value="1"/>
</dbReference>
<dbReference type="KEGG" id="ota:OT_ostta03g02440"/>
<name>A0A090LYV6_OSTTA</name>
<keyword evidence="4 6" id="KW-1133">Transmembrane helix</keyword>
<dbReference type="GO" id="GO:0015360">
    <property type="term" value="F:acetate:proton symporter activity"/>
    <property type="evidence" value="ECO:0007669"/>
    <property type="project" value="TreeGrafter"/>
</dbReference>
<evidence type="ECO:0000256" key="5">
    <source>
        <dbReference type="ARBA" id="ARBA00023136"/>
    </source>
</evidence>
<evidence type="ECO:0000313" key="7">
    <source>
        <dbReference type="EMBL" id="CEF97111.1"/>
    </source>
</evidence>
<comment type="subcellular location">
    <subcellularLocation>
        <location evidence="1">Membrane</location>
        <topology evidence="1">Multi-pass membrane protein</topology>
    </subcellularLocation>
</comment>